<dbReference type="InterPro" id="IPR058240">
    <property type="entry name" value="rSAM_sf"/>
</dbReference>
<evidence type="ECO:0000313" key="6">
    <source>
        <dbReference type="EMBL" id="NKY33120.1"/>
    </source>
</evidence>
<dbReference type="SUPFAM" id="SSF102114">
    <property type="entry name" value="Radical SAM enzymes"/>
    <property type="match status" value="1"/>
</dbReference>
<dbReference type="InterPro" id="IPR013785">
    <property type="entry name" value="Aldolase_TIM"/>
</dbReference>
<accession>A0A846XEF8</accession>
<sequence length="411" mass="45461">MNSSVEFTQGPAADEWPAGERHARAIREARRQSLPFTQFVMKIHSRCNLACDYCYVYEMSDQSWKDQPKTMSDQIFDYACLMIRDHAAQFEVPEVSLVLHGGEPLLVGHASLEHFARRAREIVEPATRIRLGMQTNGVLLDTEFLDTCSRHNVQIGVSLDGDERGHDRHRKYRRGAGSYADVTAGLQLLNQPAYRHLYSGLLCTIDIANDPLDTYAALVDFAPPALDLLLPHGNWTTPPPGRTTDQSRTPYADWLIAIFDRWYGAPVAETRIRLFDEVIELLFGGTGASESVGLAPVQLAVIETDGSLEQVDALKSAFAGAARIEGGTRGNALDRAVHEPAVIARQIGIEALGEGCRACPIHRVCGAGHYAHRYRAGSGFRNPSVYCADLEKLIRHIESRIRADLQTATGR</sequence>
<dbReference type="InterPro" id="IPR007197">
    <property type="entry name" value="rSAM"/>
</dbReference>
<evidence type="ECO:0000256" key="3">
    <source>
        <dbReference type="ARBA" id="ARBA00023004"/>
    </source>
</evidence>
<name>A0A846XEF8_9NOCA</name>
<dbReference type="NCBIfam" id="TIGR04269">
    <property type="entry name" value="SAM_SPASM_FxsB"/>
    <property type="match status" value="1"/>
</dbReference>
<organism evidence="6 7">
    <name type="scientific">Nocardia speluncae</name>
    <dbReference type="NCBI Taxonomy" id="419477"/>
    <lineage>
        <taxon>Bacteria</taxon>
        <taxon>Bacillati</taxon>
        <taxon>Actinomycetota</taxon>
        <taxon>Actinomycetes</taxon>
        <taxon>Mycobacteriales</taxon>
        <taxon>Nocardiaceae</taxon>
        <taxon>Nocardia</taxon>
    </lineage>
</organism>
<dbReference type="GO" id="GO:0046872">
    <property type="term" value="F:metal ion binding"/>
    <property type="evidence" value="ECO:0007669"/>
    <property type="project" value="UniProtKB-KW"/>
</dbReference>
<dbReference type="SFLD" id="SFLDG01067">
    <property type="entry name" value="SPASM/twitch_domain_containing"/>
    <property type="match status" value="1"/>
</dbReference>
<dbReference type="CDD" id="cd01335">
    <property type="entry name" value="Radical_SAM"/>
    <property type="match status" value="1"/>
</dbReference>
<dbReference type="Proteomes" id="UP000565715">
    <property type="component" value="Unassembled WGS sequence"/>
</dbReference>
<keyword evidence="2" id="KW-0479">Metal-binding</keyword>
<dbReference type="PANTHER" id="PTHR43273:SF8">
    <property type="entry name" value="RADICAL SAM DOMAIN PROTEIN"/>
    <property type="match status" value="1"/>
</dbReference>
<dbReference type="PANTHER" id="PTHR43273">
    <property type="entry name" value="ANAEROBIC SULFATASE-MATURATING ENZYME HOMOLOG ASLB-RELATED"/>
    <property type="match status" value="1"/>
</dbReference>
<dbReference type="AlphaFoldDB" id="A0A846XEF8"/>
<dbReference type="Pfam" id="PF04055">
    <property type="entry name" value="Radical_SAM"/>
    <property type="match status" value="1"/>
</dbReference>
<evidence type="ECO:0000256" key="4">
    <source>
        <dbReference type="ARBA" id="ARBA00023014"/>
    </source>
</evidence>
<dbReference type="RefSeq" id="WP_068040420.1">
    <property type="nucleotide sequence ID" value="NZ_JAAXOO010000002.1"/>
</dbReference>
<keyword evidence="4" id="KW-0411">Iron-sulfur</keyword>
<keyword evidence="3" id="KW-0408">Iron</keyword>
<dbReference type="InterPro" id="IPR023867">
    <property type="entry name" value="Sulphatase_maturase_rSAM"/>
</dbReference>
<protein>
    <submittedName>
        <fullName evidence="6">FxsB family radical SAM/SPASM domain protein</fullName>
    </submittedName>
</protein>
<proteinExistence type="predicted"/>
<gene>
    <name evidence="6" type="ORF">HGA13_08575</name>
</gene>
<dbReference type="InterPro" id="IPR026335">
    <property type="entry name" value="rSAM_SPASM_FxsB"/>
</dbReference>
<keyword evidence="7" id="KW-1185">Reference proteome</keyword>
<comment type="caution">
    <text evidence="6">The sequence shown here is derived from an EMBL/GenBank/DDBJ whole genome shotgun (WGS) entry which is preliminary data.</text>
</comment>
<dbReference type="SFLD" id="SFLDG01386">
    <property type="entry name" value="main_SPASM_domain-containing"/>
    <property type="match status" value="1"/>
</dbReference>
<evidence type="ECO:0000259" key="5">
    <source>
        <dbReference type="Pfam" id="PF04055"/>
    </source>
</evidence>
<dbReference type="GO" id="GO:0051536">
    <property type="term" value="F:iron-sulfur cluster binding"/>
    <property type="evidence" value="ECO:0007669"/>
    <property type="project" value="UniProtKB-KW"/>
</dbReference>
<evidence type="ECO:0000256" key="2">
    <source>
        <dbReference type="ARBA" id="ARBA00022723"/>
    </source>
</evidence>
<dbReference type="SFLD" id="SFLDS00029">
    <property type="entry name" value="Radical_SAM"/>
    <property type="match status" value="1"/>
</dbReference>
<reference evidence="6 7" key="1">
    <citation type="submission" date="2020-04" db="EMBL/GenBank/DDBJ databases">
        <title>MicrobeNet Type strains.</title>
        <authorList>
            <person name="Nicholson A.C."/>
        </authorList>
    </citation>
    <scope>NUCLEOTIDE SEQUENCE [LARGE SCALE GENOMIC DNA]</scope>
    <source>
        <strain evidence="6 7">DSM 45078</strain>
    </source>
</reference>
<dbReference type="SFLD" id="SFLDG01072">
    <property type="entry name" value="dehydrogenase_like"/>
    <property type="match status" value="1"/>
</dbReference>
<dbReference type="Gene3D" id="3.20.20.70">
    <property type="entry name" value="Aldolase class I"/>
    <property type="match status" value="1"/>
</dbReference>
<evidence type="ECO:0000313" key="7">
    <source>
        <dbReference type="Proteomes" id="UP000565715"/>
    </source>
</evidence>
<dbReference type="GO" id="GO:0016491">
    <property type="term" value="F:oxidoreductase activity"/>
    <property type="evidence" value="ECO:0007669"/>
    <property type="project" value="InterPro"/>
</dbReference>
<feature type="domain" description="Radical SAM core" evidence="5">
    <location>
        <begin position="43"/>
        <end position="190"/>
    </location>
</feature>
<dbReference type="EMBL" id="JAAXOO010000002">
    <property type="protein sequence ID" value="NKY33120.1"/>
    <property type="molecule type" value="Genomic_DNA"/>
</dbReference>
<evidence type="ECO:0000256" key="1">
    <source>
        <dbReference type="ARBA" id="ARBA00022691"/>
    </source>
</evidence>
<keyword evidence="1" id="KW-0949">S-adenosyl-L-methionine</keyword>